<keyword evidence="3 9" id="KW-0812">Transmembrane</keyword>
<evidence type="ECO:0000313" key="13">
    <source>
        <dbReference type="Proteomes" id="UP000515152"/>
    </source>
</evidence>
<feature type="domain" description="G-protein coupled receptors family 1 profile" evidence="12">
    <location>
        <begin position="44"/>
        <end position="298"/>
    </location>
</feature>
<evidence type="ECO:0000256" key="6">
    <source>
        <dbReference type="ARBA" id="ARBA00023136"/>
    </source>
</evidence>
<dbReference type="PROSITE" id="PS00237">
    <property type="entry name" value="G_PROTEIN_RECEP_F1_1"/>
    <property type="match status" value="1"/>
</dbReference>
<name>A0A6P3W6E0_CLUHA</name>
<dbReference type="GeneID" id="105907235"/>
<protein>
    <submittedName>
        <fullName evidence="14">G-protein coupled receptor 182-like</fullName>
    </submittedName>
</protein>
<keyword evidence="7 9" id="KW-0675">Receptor</keyword>
<feature type="transmembrane region" description="Helical" evidence="11">
    <location>
        <begin position="186"/>
        <end position="216"/>
    </location>
</feature>
<dbReference type="GO" id="GO:0005886">
    <property type="term" value="C:plasma membrane"/>
    <property type="evidence" value="ECO:0007669"/>
    <property type="project" value="UniProtKB-SubCell"/>
</dbReference>
<keyword evidence="4 11" id="KW-1133">Transmembrane helix</keyword>
<dbReference type="RefSeq" id="XP_012690981.2">
    <property type="nucleotide sequence ID" value="XM_012835527.3"/>
</dbReference>
<dbReference type="GO" id="GO:0004930">
    <property type="term" value="F:G protein-coupled receptor activity"/>
    <property type="evidence" value="ECO:0007669"/>
    <property type="project" value="UniProtKB-KW"/>
</dbReference>
<dbReference type="PANTHER" id="PTHR24226:SF0">
    <property type="entry name" value="G-PROTEIN COUPLED RECEPTOR 182"/>
    <property type="match status" value="1"/>
</dbReference>
<comment type="subcellular location">
    <subcellularLocation>
        <location evidence="1">Cell membrane</location>
        <topology evidence="1">Multi-pass membrane protein</topology>
    </subcellularLocation>
</comment>
<evidence type="ECO:0000256" key="1">
    <source>
        <dbReference type="ARBA" id="ARBA00004651"/>
    </source>
</evidence>
<evidence type="ECO:0000256" key="10">
    <source>
        <dbReference type="SAM" id="MobiDB-lite"/>
    </source>
</evidence>
<feature type="transmembrane region" description="Helical" evidence="11">
    <location>
        <begin position="148"/>
        <end position="166"/>
    </location>
</feature>
<accession>A0A6P3W6E0</accession>
<dbReference type="InterPro" id="IPR000276">
    <property type="entry name" value="GPCR_Rhodpsn"/>
</dbReference>
<feature type="transmembrane region" description="Helical" evidence="11">
    <location>
        <begin position="65"/>
        <end position="89"/>
    </location>
</feature>
<comment type="similarity">
    <text evidence="9">Belongs to the G-protein coupled receptor 1 family.</text>
</comment>
<gene>
    <name evidence="14" type="primary">LOC105907235</name>
</gene>
<keyword evidence="5 9" id="KW-0297">G-protein coupled receptor</keyword>
<evidence type="ECO:0000256" key="8">
    <source>
        <dbReference type="ARBA" id="ARBA00023224"/>
    </source>
</evidence>
<proteinExistence type="inferred from homology"/>
<keyword evidence="2" id="KW-1003">Cell membrane</keyword>
<feature type="region of interest" description="Disordered" evidence="10">
    <location>
        <begin position="323"/>
        <end position="357"/>
    </location>
</feature>
<dbReference type="OrthoDB" id="5963140at2759"/>
<keyword evidence="6 11" id="KW-0472">Membrane</keyword>
<feature type="transmembrane region" description="Helical" evidence="11">
    <location>
        <begin position="237"/>
        <end position="260"/>
    </location>
</feature>
<evidence type="ECO:0000313" key="14">
    <source>
        <dbReference type="RefSeq" id="XP_012690981.2"/>
    </source>
</evidence>
<dbReference type="PROSITE" id="PS50262">
    <property type="entry name" value="G_PROTEIN_RECEP_F1_2"/>
    <property type="match status" value="1"/>
</dbReference>
<feature type="transmembrane region" description="Helical" evidence="11">
    <location>
        <begin position="280"/>
        <end position="301"/>
    </location>
</feature>
<dbReference type="PANTHER" id="PTHR24226">
    <property type="entry name" value="G-PROTEIN COUPLED RECEPTOR 182 AND ESTROGEN RECEPTOR 1"/>
    <property type="match status" value="1"/>
</dbReference>
<reference evidence="14" key="1">
    <citation type="submission" date="2025-08" db="UniProtKB">
        <authorList>
            <consortium name="RefSeq"/>
        </authorList>
    </citation>
    <scope>IDENTIFICATION</scope>
</reference>
<dbReference type="InterPro" id="IPR017452">
    <property type="entry name" value="GPCR_Rhodpsn_7TM"/>
</dbReference>
<dbReference type="SUPFAM" id="SSF81321">
    <property type="entry name" value="Family A G protein-coupled receptor-like"/>
    <property type="match status" value="1"/>
</dbReference>
<sequence length="357" mass="41385">MSDGNATDLFWDIFFHCTMEMDYKSRRIVIFFLYLLAFLAGLVANCTVVWVNWQRRHSHRPATFCTLNICVSHLMVMTVMPVFLLEVMLDYVWVWGQFLCRFTNFLYEFNYYSTSFFIAYLTVERYVAVTRGPLPRPWGPAEKRRRTLICAGCWIFALVLTPLMVTNVQLVEYHAPGCYLMPEKDYVTWVVVITMTSMIFQFLIPGAIIITCNWLIVKALKESPELQRSIGVSPMMFHIYSAAFVVCWLPYHLVSLLIMVDDLDPLILSCNSTNMLYFSFNVLFSLTHLHYIVNPILYNFLNPGFRRSLFRAVAHYLRKEATAPAEDGVEVERKDKPQNANPRKTSNASTSHSDVDS</sequence>
<evidence type="ECO:0000259" key="12">
    <source>
        <dbReference type="PROSITE" id="PS50262"/>
    </source>
</evidence>
<dbReference type="InterPro" id="IPR047143">
    <property type="entry name" value="GPER1-like"/>
</dbReference>
<evidence type="ECO:0000256" key="7">
    <source>
        <dbReference type="ARBA" id="ARBA00023170"/>
    </source>
</evidence>
<evidence type="ECO:0000256" key="5">
    <source>
        <dbReference type="ARBA" id="ARBA00023040"/>
    </source>
</evidence>
<feature type="transmembrane region" description="Helical" evidence="11">
    <location>
        <begin position="28"/>
        <end position="53"/>
    </location>
</feature>
<dbReference type="Gene3D" id="1.20.1070.10">
    <property type="entry name" value="Rhodopsin 7-helix transmembrane proteins"/>
    <property type="match status" value="1"/>
</dbReference>
<keyword evidence="8 9" id="KW-0807">Transducer</keyword>
<feature type="transmembrane region" description="Helical" evidence="11">
    <location>
        <begin position="109"/>
        <end position="127"/>
    </location>
</feature>
<evidence type="ECO:0000256" key="11">
    <source>
        <dbReference type="SAM" id="Phobius"/>
    </source>
</evidence>
<keyword evidence="13" id="KW-1185">Reference proteome</keyword>
<dbReference type="PRINTS" id="PR00237">
    <property type="entry name" value="GPCRRHODOPSN"/>
</dbReference>
<feature type="compositionally biased region" description="Polar residues" evidence="10">
    <location>
        <begin position="338"/>
        <end position="357"/>
    </location>
</feature>
<dbReference type="Proteomes" id="UP000515152">
    <property type="component" value="Chromosome 5"/>
</dbReference>
<dbReference type="KEGG" id="char:105907235"/>
<evidence type="ECO:0000256" key="3">
    <source>
        <dbReference type="ARBA" id="ARBA00022692"/>
    </source>
</evidence>
<organism evidence="13 14">
    <name type="scientific">Clupea harengus</name>
    <name type="common">Atlantic herring</name>
    <dbReference type="NCBI Taxonomy" id="7950"/>
    <lineage>
        <taxon>Eukaryota</taxon>
        <taxon>Metazoa</taxon>
        <taxon>Chordata</taxon>
        <taxon>Craniata</taxon>
        <taxon>Vertebrata</taxon>
        <taxon>Euteleostomi</taxon>
        <taxon>Actinopterygii</taxon>
        <taxon>Neopterygii</taxon>
        <taxon>Teleostei</taxon>
        <taxon>Clupei</taxon>
        <taxon>Clupeiformes</taxon>
        <taxon>Clupeoidei</taxon>
        <taxon>Clupeidae</taxon>
        <taxon>Clupea</taxon>
    </lineage>
</organism>
<evidence type="ECO:0000256" key="2">
    <source>
        <dbReference type="ARBA" id="ARBA00022475"/>
    </source>
</evidence>
<evidence type="ECO:0000256" key="9">
    <source>
        <dbReference type="RuleBase" id="RU000688"/>
    </source>
</evidence>
<dbReference type="AlphaFoldDB" id="A0A6P3W6E0"/>
<dbReference type="Pfam" id="PF00001">
    <property type="entry name" value="7tm_1"/>
    <property type="match status" value="1"/>
</dbReference>
<evidence type="ECO:0000256" key="4">
    <source>
        <dbReference type="ARBA" id="ARBA00022989"/>
    </source>
</evidence>